<feature type="region of interest" description="Disordered" evidence="10">
    <location>
        <begin position="1119"/>
        <end position="1175"/>
    </location>
</feature>
<organism evidence="14 15">
    <name type="scientific">Paralvinella palmiformis</name>
    <dbReference type="NCBI Taxonomy" id="53620"/>
    <lineage>
        <taxon>Eukaryota</taxon>
        <taxon>Metazoa</taxon>
        <taxon>Spiralia</taxon>
        <taxon>Lophotrochozoa</taxon>
        <taxon>Annelida</taxon>
        <taxon>Polychaeta</taxon>
        <taxon>Sedentaria</taxon>
        <taxon>Canalipalpata</taxon>
        <taxon>Terebellida</taxon>
        <taxon>Terebelliformia</taxon>
        <taxon>Alvinellidae</taxon>
        <taxon>Paralvinella</taxon>
    </lineage>
</organism>
<sequence length="1280" mass="142112">MPLFKKSVSDTGTLRNNFRKVLHRCRMILIKDIDVPDILDYLAADDGFKGEAREHILGYGTREQRVGALLDRLETRGDRAFLLFLEALREYYKHVHYIIDETLRNIDQTRDSARRDRTALSGDTVRRAIQTNSRKRDEPQYPGESAEELDMDLEEADDKYIDCYAIPMRGHLQSERWIKYVVLPKSSDDEQSPDTTYMASILQDMVFRQVDVNDIPDGVKRPPKHCQVFIVDDGARLTDLNRSGSRKKKETGSERVKVDVPVADKDEDLLEKTVTVEEQVRDDDTFAPPLPPKPGRLPSVSILKPPLMKAAKSVDVSQAKVDDVDVDDHPPDMLPPPPPAPEHVPAPPPRTTSREDIIEQNSPGEKPRPKPLPKPKVVNIPDTAAMTSPDRQVICNGIDAKPVPVCNGFDSADGSAVQETDIDSDVPSSEAKDDPYHDEVADAYDDDYRASTCSTATLTYDKERGKGEGVDEEQYESINPKDEKTTPNSDDTDGKLSPKDGSPGIDVSEKTPGDSPDSSSARQGSDVGIPGGKSSDACPPPAPPPHAAAAPPVMTSRQPSTRLPALPRALSDVDVVLDETSSDNDSYYEDIDNINKKTSPSKSSAFYLDPTSYSRSFFERMTTAEQAKREMAAAQRLAVIQEWEAAGKVVLRKDDLLVAEIEEVYSEAAANKTNSASSGSLDDTLKTEDFRCRIDGEALDLRKPFVDAALVYDRSGRALYVPRGHLKRYGDPDGEAWFYPIPISSRQATLFLSQERQEGCFLVYRPTNKVSGALYNLSVCRASGDVVHYHVIENVHGDVMVESHDHSFMNVRDLVEYFSKNKSTLATRLRRALKEAQMPISPGYHYDIEHEIDRSALSLTGKIIGKGNYGVVCAGIYHGSPVAVKVLQKGDISLVEEDDFIEEAKVMIGLKHDHIVELVGLSCCARPFYLITEYVAKGNLRECLRNGTLSVENIDVLFDVCIQATSAMYYLESQQYVIHRDVAARNFLLSDDMCLKLGDFGRARHVTDNYYQAHKNDTIPIKWAPPEVLSDSIYSTKSDVWSLGVVFWEIFSGGDRPYGSLTGEQSAVYIMEGGRLEKPAGCPVDLFSLMKVCWRELPEDRPSFTALYDKLKSKSSIYYTGPPKNSGAGGGPAARNRISDSSNKSNPTNIPLPIKSPSSKGGHSTPNDRKGPRNKTMIIEPSALEEANRDLVEKLRQQQESDANKRSSGERVPTSSSENSLISAGGTNDSGGLKDDLTRGEKIRKSIRKMMTVRSKQKKAKMERLESVRAQSSYDRNYLY</sequence>
<keyword evidence="15" id="KW-1185">Reference proteome</keyword>
<keyword evidence="5 9" id="KW-0829">Tyrosine-protein kinase</keyword>
<evidence type="ECO:0000259" key="12">
    <source>
        <dbReference type="PROSITE" id="PS50011"/>
    </source>
</evidence>
<dbReference type="InterPro" id="IPR050198">
    <property type="entry name" value="Non-receptor_tyrosine_kinases"/>
</dbReference>
<feature type="compositionally biased region" description="Basic and acidic residues" evidence="10">
    <location>
        <begin position="1232"/>
        <end position="1244"/>
    </location>
</feature>
<feature type="compositionally biased region" description="Pro residues" evidence="10">
    <location>
        <begin position="332"/>
        <end position="350"/>
    </location>
</feature>
<dbReference type="InterPro" id="IPR011029">
    <property type="entry name" value="DEATH-like_dom_sf"/>
</dbReference>
<dbReference type="GO" id="GO:1902533">
    <property type="term" value="P:positive regulation of intracellular signal transduction"/>
    <property type="evidence" value="ECO:0007669"/>
    <property type="project" value="UniProtKB-ARBA"/>
</dbReference>
<comment type="caution">
    <text evidence="14">The sequence shown here is derived from an EMBL/GenBank/DDBJ whole genome shotgun (WGS) entry which is preliminary data.</text>
</comment>
<evidence type="ECO:0000256" key="7">
    <source>
        <dbReference type="PROSITE-ProRule" id="PRU00191"/>
    </source>
</evidence>
<dbReference type="InterPro" id="IPR017441">
    <property type="entry name" value="Protein_kinase_ATP_BS"/>
</dbReference>
<dbReference type="Gene3D" id="1.10.510.10">
    <property type="entry name" value="Transferase(Phosphotransferase) domain 1"/>
    <property type="match status" value="1"/>
</dbReference>
<feature type="compositionally biased region" description="Basic and acidic residues" evidence="10">
    <location>
        <begin position="460"/>
        <end position="469"/>
    </location>
</feature>
<dbReference type="GO" id="GO:0042981">
    <property type="term" value="P:regulation of apoptotic process"/>
    <property type="evidence" value="ECO:0007669"/>
    <property type="project" value="InterPro"/>
</dbReference>
<comment type="similarity">
    <text evidence="9">Belongs to the protein kinase superfamily. Tyr protein kinase family.</text>
</comment>
<dbReference type="InterPro" id="IPR000719">
    <property type="entry name" value="Prot_kinase_dom"/>
</dbReference>
<dbReference type="PROSITE" id="PS50011">
    <property type="entry name" value="PROTEIN_KINASE_DOM"/>
    <property type="match status" value="1"/>
</dbReference>
<dbReference type="InterPro" id="IPR001315">
    <property type="entry name" value="CARD"/>
</dbReference>
<dbReference type="Pfam" id="PF07714">
    <property type="entry name" value="PK_Tyr_Ser-Thr"/>
    <property type="match status" value="1"/>
</dbReference>
<feature type="compositionally biased region" description="Basic and acidic residues" evidence="10">
    <location>
        <begin position="430"/>
        <end position="440"/>
    </location>
</feature>
<feature type="domain" description="SH2" evidence="11">
    <location>
        <begin position="737"/>
        <end position="833"/>
    </location>
</feature>
<keyword evidence="7" id="KW-0727">SH2 domain</keyword>
<evidence type="ECO:0000259" key="13">
    <source>
        <dbReference type="PROSITE" id="PS50209"/>
    </source>
</evidence>
<gene>
    <name evidence="14" type="ORF">LSH36_1g02002</name>
</gene>
<feature type="domain" description="Protein kinase" evidence="12">
    <location>
        <begin position="858"/>
        <end position="1119"/>
    </location>
</feature>
<keyword evidence="4 8" id="KW-0067">ATP-binding</keyword>
<evidence type="ECO:0000256" key="2">
    <source>
        <dbReference type="ARBA" id="ARBA00022741"/>
    </source>
</evidence>
<dbReference type="InterPro" id="IPR011009">
    <property type="entry name" value="Kinase-like_dom_sf"/>
</dbReference>
<dbReference type="SUPFAM" id="SSF55550">
    <property type="entry name" value="SH2 domain"/>
    <property type="match status" value="1"/>
</dbReference>
<dbReference type="AlphaFoldDB" id="A0AAD9KGF4"/>
<feature type="region of interest" description="Disordered" evidence="10">
    <location>
        <begin position="1195"/>
        <end position="1245"/>
    </location>
</feature>
<keyword evidence="3 9" id="KW-0418">Kinase</keyword>
<evidence type="ECO:0000256" key="4">
    <source>
        <dbReference type="ARBA" id="ARBA00022840"/>
    </source>
</evidence>
<dbReference type="InterPro" id="IPR000980">
    <property type="entry name" value="SH2"/>
</dbReference>
<dbReference type="InterPro" id="IPR020635">
    <property type="entry name" value="Tyr_kinase_cat_dom"/>
</dbReference>
<dbReference type="InterPro" id="IPR001245">
    <property type="entry name" value="Ser-Thr/Tyr_kinase_cat_dom"/>
</dbReference>
<evidence type="ECO:0000259" key="11">
    <source>
        <dbReference type="PROSITE" id="PS50001"/>
    </source>
</evidence>
<dbReference type="CDD" id="cd01671">
    <property type="entry name" value="CARD"/>
    <property type="match status" value="1"/>
</dbReference>
<dbReference type="Gene3D" id="1.10.533.10">
    <property type="entry name" value="Death Domain, Fas"/>
    <property type="match status" value="1"/>
</dbReference>
<dbReference type="Pfam" id="PF00619">
    <property type="entry name" value="CARD"/>
    <property type="match status" value="1"/>
</dbReference>
<feature type="region of interest" description="Disordered" evidence="10">
    <location>
        <begin position="127"/>
        <end position="146"/>
    </location>
</feature>
<dbReference type="PROSITE" id="PS50209">
    <property type="entry name" value="CARD"/>
    <property type="match status" value="1"/>
</dbReference>
<dbReference type="Pfam" id="PF00017">
    <property type="entry name" value="SH2"/>
    <property type="match status" value="1"/>
</dbReference>
<dbReference type="InterPro" id="IPR036860">
    <property type="entry name" value="SH2_dom_sf"/>
</dbReference>
<dbReference type="SMART" id="SM00252">
    <property type="entry name" value="SH2"/>
    <property type="match status" value="1"/>
</dbReference>
<dbReference type="PRINTS" id="PR00109">
    <property type="entry name" value="TYRKINASE"/>
</dbReference>
<dbReference type="CDD" id="cd00192">
    <property type="entry name" value="PTKc"/>
    <property type="match status" value="1"/>
</dbReference>
<feature type="region of interest" description="Disordered" evidence="10">
    <location>
        <begin position="278"/>
        <end position="301"/>
    </location>
</feature>
<comment type="catalytic activity">
    <reaction evidence="6 9">
        <text>L-tyrosyl-[protein] + ATP = O-phospho-L-tyrosyl-[protein] + ADP + H(+)</text>
        <dbReference type="Rhea" id="RHEA:10596"/>
        <dbReference type="Rhea" id="RHEA-COMP:10136"/>
        <dbReference type="Rhea" id="RHEA-COMP:20101"/>
        <dbReference type="ChEBI" id="CHEBI:15378"/>
        <dbReference type="ChEBI" id="CHEBI:30616"/>
        <dbReference type="ChEBI" id="CHEBI:46858"/>
        <dbReference type="ChEBI" id="CHEBI:61978"/>
        <dbReference type="ChEBI" id="CHEBI:456216"/>
        <dbReference type="EC" id="2.7.10.2"/>
    </reaction>
</comment>
<feature type="domain" description="CARD" evidence="13">
    <location>
        <begin position="14"/>
        <end position="90"/>
    </location>
</feature>
<evidence type="ECO:0000313" key="15">
    <source>
        <dbReference type="Proteomes" id="UP001208570"/>
    </source>
</evidence>
<evidence type="ECO:0000256" key="5">
    <source>
        <dbReference type="ARBA" id="ARBA00023137"/>
    </source>
</evidence>
<dbReference type="PROSITE" id="PS00109">
    <property type="entry name" value="PROTEIN_KINASE_TYR"/>
    <property type="match status" value="1"/>
</dbReference>
<protein>
    <recommendedName>
        <fullName evidence="9">Tyrosine-protein kinase</fullName>
        <ecNumber evidence="9">2.7.10.2</ecNumber>
    </recommendedName>
</protein>
<name>A0AAD9KGF4_9ANNE</name>
<dbReference type="GO" id="GO:0004715">
    <property type="term" value="F:non-membrane spanning protein tyrosine kinase activity"/>
    <property type="evidence" value="ECO:0007669"/>
    <property type="project" value="UniProtKB-EC"/>
</dbReference>
<dbReference type="SUPFAM" id="SSF47986">
    <property type="entry name" value="DEATH domain"/>
    <property type="match status" value="1"/>
</dbReference>
<dbReference type="PROSITE" id="PS00107">
    <property type="entry name" value="PROTEIN_KINASE_ATP"/>
    <property type="match status" value="1"/>
</dbReference>
<dbReference type="Gene3D" id="3.30.505.10">
    <property type="entry name" value="SH2 domain"/>
    <property type="match status" value="1"/>
</dbReference>
<feature type="compositionally biased region" description="Polar residues" evidence="10">
    <location>
        <begin position="1139"/>
        <end position="1149"/>
    </location>
</feature>
<dbReference type="CDD" id="cd00173">
    <property type="entry name" value="SH2"/>
    <property type="match status" value="1"/>
</dbReference>
<dbReference type="EC" id="2.7.10.2" evidence="9"/>
<feature type="compositionally biased region" description="Polar residues" evidence="10">
    <location>
        <begin position="1156"/>
        <end position="1165"/>
    </location>
</feature>
<dbReference type="SUPFAM" id="SSF56112">
    <property type="entry name" value="Protein kinase-like (PK-like)"/>
    <property type="match status" value="1"/>
</dbReference>
<evidence type="ECO:0000256" key="10">
    <source>
        <dbReference type="SAM" id="MobiDB-lite"/>
    </source>
</evidence>
<feature type="compositionally biased region" description="Basic and acidic residues" evidence="10">
    <location>
        <begin position="1195"/>
        <end position="1209"/>
    </location>
</feature>
<accession>A0AAD9KGF4</accession>
<feature type="compositionally biased region" description="Basic and acidic residues" evidence="10">
    <location>
        <begin position="320"/>
        <end position="331"/>
    </location>
</feature>
<dbReference type="EMBL" id="JAODUP010000001">
    <property type="protein sequence ID" value="KAK2170645.1"/>
    <property type="molecule type" value="Genomic_DNA"/>
</dbReference>
<evidence type="ECO:0000256" key="8">
    <source>
        <dbReference type="PROSITE-ProRule" id="PRU10141"/>
    </source>
</evidence>
<feature type="compositionally biased region" description="Polar residues" evidence="10">
    <location>
        <begin position="1213"/>
        <end position="1227"/>
    </location>
</feature>
<dbReference type="SMART" id="SM00114">
    <property type="entry name" value="CARD"/>
    <property type="match status" value="1"/>
</dbReference>
<dbReference type="PANTHER" id="PTHR24418">
    <property type="entry name" value="TYROSINE-PROTEIN KINASE"/>
    <property type="match status" value="1"/>
</dbReference>
<dbReference type="GO" id="GO:0005524">
    <property type="term" value="F:ATP binding"/>
    <property type="evidence" value="ECO:0007669"/>
    <property type="project" value="UniProtKB-UniRule"/>
</dbReference>
<evidence type="ECO:0000256" key="1">
    <source>
        <dbReference type="ARBA" id="ARBA00022679"/>
    </source>
</evidence>
<evidence type="ECO:0000256" key="6">
    <source>
        <dbReference type="ARBA" id="ARBA00051245"/>
    </source>
</evidence>
<dbReference type="SMART" id="SM00219">
    <property type="entry name" value="TyrKc"/>
    <property type="match status" value="1"/>
</dbReference>
<dbReference type="GO" id="GO:0031349">
    <property type="term" value="P:positive regulation of defense response"/>
    <property type="evidence" value="ECO:0007669"/>
    <property type="project" value="UniProtKB-ARBA"/>
</dbReference>
<evidence type="ECO:0000313" key="14">
    <source>
        <dbReference type="EMBL" id="KAK2170645.1"/>
    </source>
</evidence>
<reference evidence="14" key="1">
    <citation type="journal article" date="2023" name="Mol. Biol. Evol.">
        <title>Third-Generation Sequencing Reveals the Adaptive Role of the Epigenome in Three Deep-Sea Polychaetes.</title>
        <authorList>
            <person name="Perez M."/>
            <person name="Aroh O."/>
            <person name="Sun Y."/>
            <person name="Lan Y."/>
            <person name="Juniper S.K."/>
            <person name="Young C.R."/>
            <person name="Angers B."/>
            <person name="Qian P.Y."/>
        </authorList>
    </citation>
    <scope>NUCLEOTIDE SEQUENCE</scope>
    <source>
        <strain evidence="14">P08H-3</strain>
    </source>
</reference>
<feature type="region of interest" description="Disordered" evidence="10">
    <location>
        <begin position="407"/>
        <end position="561"/>
    </location>
</feature>
<dbReference type="PROSITE" id="PS50001">
    <property type="entry name" value="SH2"/>
    <property type="match status" value="1"/>
</dbReference>
<dbReference type="InterPro" id="IPR008266">
    <property type="entry name" value="Tyr_kinase_AS"/>
</dbReference>
<evidence type="ECO:0000256" key="9">
    <source>
        <dbReference type="RuleBase" id="RU362096"/>
    </source>
</evidence>
<feature type="binding site" evidence="8">
    <location>
        <position position="885"/>
    </location>
    <ligand>
        <name>ATP</name>
        <dbReference type="ChEBI" id="CHEBI:30616"/>
    </ligand>
</feature>
<keyword evidence="2 8" id="KW-0547">Nucleotide-binding</keyword>
<dbReference type="Proteomes" id="UP001208570">
    <property type="component" value="Unassembled WGS sequence"/>
</dbReference>
<feature type="region of interest" description="Disordered" evidence="10">
    <location>
        <begin position="313"/>
        <end position="385"/>
    </location>
</feature>
<keyword evidence="1 9" id="KW-0808">Transferase</keyword>
<proteinExistence type="inferred from homology"/>
<evidence type="ECO:0000256" key="3">
    <source>
        <dbReference type="ARBA" id="ARBA00022777"/>
    </source>
</evidence>